<evidence type="ECO:0000313" key="3">
    <source>
        <dbReference type="Proteomes" id="UP000800094"/>
    </source>
</evidence>
<dbReference type="AlphaFoldDB" id="A0A6A6I366"/>
<dbReference type="Proteomes" id="UP000800094">
    <property type="component" value="Unassembled WGS sequence"/>
</dbReference>
<evidence type="ECO:0000313" key="2">
    <source>
        <dbReference type="EMBL" id="KAF2244323.1"/>
    </source>
</evidence>
<accession>A0A6A6I366</accession>
<dbReference type="GeneID" id="54587203"/>
<evidence type="ECO:0000256" key="1">
    <source>
        <dbReference type="SAM" id="SignalP"/>
    </source>
</evidence>
<proteinExistence type="predicted"/>
<keyword evidence="3" id="KW-1185">Reference proteome</keyword>
<keyword evidence="1" id="KW-0732">Signal</keyword>
<feature type="chain" id="PRO_5025492515" evidence="1">
    <location>
        <begin position="26"/>
        <end position="170"/>
    </location>
</feature>
<organism evidence="2 3">
    <name type="scientific">Trematosphaeria pertusa</name>
    <dbReference type="NCBI Taxonomy" id="390896"/>
    <lineage>
        <taxon>Eukaryota</taxon>
        <taxon>Fungi</taxon>
        <taxon>Dikarya</taxon>
        <taxon>Ascomycota</taxon>
        <taxon>Pezizomycotina</taxon>
        <taxon>Dothideomycetes</taxon>
        <taxon>Pleosporomycetidae</taxon>
        <taxon>Pleosporales</taxon>
        <taxon>Massarineae</taxon>
        <taxon>Trematosphaeriaceae</taxon>
        <taxon>Trematosphaeria</taxon>
    </lineage>
</organism>
<protein>
    <submittedName>
        <fullName evidence="2">Uncharacterized protein</fullName>
    </submittedName>
</protein>
<sequence>MFPNLPTTATAATTLLSLLTATTLAAPPAPLPRAADTNATALYGPKSCDIAFSGAITYQLDLDDCSIGEVTSQIPGSPKHVCDGGDASKVLAGGDTVWQIGCADGHIDIKGNGQAVEIHIPSFGDATIDMGEPEYTLYDCGNAKCSIYEFSLCACGKSGTPWKDCTGDGA</sequence>
<gene>
    <name evidence="2" type="ORF">BU26DRAFT_569313</name>
</gene>
<dbReference type="RefSeq" id="XP_033679327.1">
    <property type="nucleotide sequence ID" value="XM_033833873.1"/>
</dbReference>
<reference evidence="2" key="1">
    <citation type="journal article" date="2020" name="Stud. Mycol.">
        <title>101 Dothideomycetes genomes: a test case for predicting lifestyles and emergence of pathogens.</title>
        <authorList>
            <person name="Haridas S."/>
            <person name="Albert R."/>
            <person name="Binder M."/>
            <person name="Bloem J."/>
            <person name="Labutti K."/>
            <person name="Salamov A."/>
            <person name="Andreopoulos B."/>
            <person name="Baker S."/>
            <person name="Barry K."/>
            <person name="Bills G."/>
            <person name="Bluhm B."/>
            <person name="Cannon C."/>
            <person name="Castanera R."/>
            <person name="Culley D."/>
            <person name="Daum C."/>
            <person name="Ezra D."/>
            <person name="Gonzalez J."/>
            <person name="Henrissat B."/>
            <person name="Kuo A."/>
            <person name="Liang C."/>
            <person name="Lipzen A."/>
            <person name="Lutzoni F."/>
            <person name="Magnuson J."/>
            <person name="Mondo S."/>
            <person name="Nolan M."/>
            <person name="Ohm R."/>
            <person name="Pangilinan J."/>
            <person name="Park H.-J."/>
            <person name="Ramirez L."/>
            <person name="Alfaro M."/>
            <person name="Sun H."/>
            <person name="Tritt A."/>
            <person name="Yoshinaga Y."/>
            <person name="Zwiers L.-H."/>
            <person name="Turgeon B."/>
            <person name="Goodwin S."/>
            <person name="Spatafora J."/>
            <person name="Crous P."/>
            <person name="Grigoriev I."/>
        </authorList>
    </citation>
    <scope>NUCLEOTIDE SEQUENCE</scope>
    <source>
        <strain evidence="2">CBS 122368</strain>
    </source>
</reference>
<name>A0A6A6I366_9PLEO</name>
<dbReference type="EMBL" id="ML987203">
    <property type="protein sequence ID" value="KAF2244323.1"/>
    <property type="molecule type" value="Genomic_DNA"/>
</dbReference>
<feature type="signal peptide" evidence="1">
    <location>
        <begin position="1"/>
        <end position="25"/>
    </location>
</feature>